<evidence type="ECO:0000259" key="1">
    <source>
        <dbReference type="Pfam" id="PF04480"/>
    </source>
</evidence>
<sequence>MSIVTHLVGQHGGSATRAQLLELTTAATVASALRSGEVARHRRGVYGLPADGAPARAAQLGVHLSHRTAALDHGWGVLHVPDRPEVIASRTRRIRRPTDLDLRYRTLADDDLGLHATTALRTVIDCARDLPLPDALAVADSALRSGTVTVDELNRAVLPRTGRAAARRVLDLASAQAVNPFESGLRALAVEATDVAWAPQQPITLRSGQVLHADVGCDEVRVALEADSHEFHKSRLDVRRDCWRYDEMIISGWIVLRFAWEQVMFNPEWVREVIGWVVRQRVSYCSSLGA</sequence>
<keyword evidence="2" id="KW-0255">Endonuclease</keyword>
<evidence type="ECO:0000313" key="3">
    <source>
        <dbReference type="Proteomes" id="UP001381003"/>
    </source>
</evidence>
<dbReference type="Proteomes" id="UP001381003">
    <property type="component" value="Chromosome"/>
</dbReference>
<protein>
    <submittedName>
        <fullName evidence="2">Endonuclease domain-containing protein</fullName>
    </submittedName>
</protein>
<dbReference type="Pfam" id="PF04480">
    <property type="entry name" value="DUF559"/>
    <property type="match status" value="1"/>
</dbReference>
<name>A0ABZ2FD93_9MICO</name>
<organism evidence="2 3">
    <name type="scientific">Janibacter terrae</name>
    <dbReference type="NCBI Taxonomy" id="103817"/>
    <lineage>
        <taxon>Bacteria</taxon>
        <taxon>Bacillati</taxon>
        <taxon>Actinomycetota</taxon>
        <taxon>Actinomycetes</taxon>
        <taxon>Micrococcales</taxon>
        <taxon>Intrasporangiaceae</taxon>
        <taxon>Janibacter</taxon>
    </lineage>
</organism>
<dbReference type="GO" id="GO:0004519">
    <property type="term" value="F:endonuclease activity"/>
    <property type="evidence" value="ECO:0007669"/>
    <property type="project" value="UniProtKB-KW"/>
</dbReference>
<keyword evidence="3" id="KW-1185">Reference proteome</keyword>
<reference evidence="2 3" key="1">
    <citation type="submission" date="2022-09" db="EMBL/GenBank/DDBJ databases">
        <title>Complete genome sequence of Janibacter terrae strain COS04-44, PCL-degrading bacteria isolated from oil spilled coast.</title>
        <authorList>
            <person name="Park H."/>
            <person name="Kim J.Y."/>
            <person name="An S.H."/>
            <person name="Lee C.M."/>
            <person name="Weon H.-Y."/>
        </authorList>
    </citation>
    <scope>NUCLEOTIDE SEQUENCE [LARGE SCALE GENOMIC DNA]</scope>
    <source>
        <strain evidence="2 3">COS04-44</strain>
    </source>
</reference>
<feature type="domain" description="DUF559" evidence="1">
    <location>
        <begin position="213"/>
        <end position="274"/>
    </location>
</feature>
<accession>A0ABZ2FD93</accession>
<evidence type="ECO:0000313" key="2">
    <source>
        <dbReference type="EMBL" id="WWF04246.1"/>
    </source>
</evidence>
<keyword evidence="2" id="KW-0378">Hydrolase</keyword>
<dbReference type="InterPro" id="IPR007569">
    <property type="entry name" value="DUF559"/>
</dbReference>
<keyword evidence="2" id="KW-0540">Nuclease</keyword>
<dbReference type="RefSeq" id="WP_068321782.1">
    <property type="nucleotide sequence ID" value="NZ_CP104874.1"/>
</dbReference>
<gene>
    <name evidence="2" type="ORF">N5P18_11140</name>
</gene>
<dbReference type="Gene3D" id="3.40.960.10">
    <property type="entry name" value="VSR Endonuclease"/>
    <property type="match status" value="1"/>
</dbReference>
<proteinExistence type="predicted"/>
<dbReference type="EMBL" id="CP104874">
    <property type="protein sequence ID" value="WWF04246.1"/>
    <property type="molecule type" value="Genomic_DNA"/>
</dbReference>